<reference evidence="11 12" key="2">
    <citation type="submission" date="2018-11" db="EMBL/GenBank/DDBJ databases">
        <authorList>
            <consortium name="Pathogen Informatics"/>
        </authorList>
    </citation>
    <scope>NUCLEOTIDE SEQUENCE [LARGE SCALE GENOMIC DNA]</scope>
</reference>
<evidence type="ECO:0000256" key="8">
    <source>
        <dbReference type="ARBA" id="ARBA00045410"/>
    </source>
</evidence>
<dbReference type="GO" id="GO:0071949">
    <property type="term" value="F:FAD binding"/>
    <property type="evidence" value="ECO:0007669"/>
    <property type="project" value="InterPro"/>
</dbReference>
<comment type="catalytic activity">
    <reaction evidence="9">
        <text>(R)-malate + A = oxaloacetate + AH2</text>
        <dbReference type="Rhea" id="RHEA:67460"/>
        <dbReference type="ChEBI" id="CHEBI:13193"/>
        <dbReference type="ChEBI" id="CHEBI:15588"/>
        <dbReference type="ChEBI" id="CHEBI:16452"/>
        <dbReference type="ChEBI" id="CHEBI:17499"/>
    </reaction>
    <physiologicalReaction direction="left-to-right" evidence="9">
        <dbReference type="Rhea" id="RHEA:67461"/>
    </physiologicalReaction>
</comment>
<evidence type="ECO:0000256" key="4">
    <source>
        <dbReference type="ARBA" id="ARBA00022827"/>
    </source>
</evidence>
<evidence type="ECO:0000313" key="11">
    <source>
        <dbReference type="EMBL" id="VDK31280.1"/>
    </source>
</evidence>
<reference evidence="13" key="1">
    <citation type="submission" date="2016-06" db="UniProtKB">
        <authorList>
            <consortium name="WormBaseParasite"/>
        </authorList>
    </citation>
    <scope>IDENTIFICATION</scope>
</reference>
<evidence type="ECO:0000256" key="3">
    <source>
        <dbReference type="ARBA" id="ARBA00022630"/>
    </source>
</evidence>
<comment type="similarity">
    <text evidence="2">Belongs to the FAD-binding oxidoreductase/transferase type 4 family.</text>
</comment>
<evidence type="ECO:0000256" key="1">
    <source>
        <dbReference type="ARBA" id="ARBA00001974"/>
    </source>
</evidence>
<comment type="function">
    <text evidence="8">Catalyzes the oxidation of D-2-hydroxyglutarate (D-2-HG) to alpha-ketoglutarate. Also catalyzes the oxidation of other D-2-hydroxyacids, such as D-malate (D-MAL) and D-lactate (D-LAC). Exhibits high activities towards D-2-HG and D-MAL but a very weak activity towards D-LAC.</text>
</comment>
<dbReference type="InterPro" id="IPR016166">
    <property type="entry name" value="FAD-bd_PCMH"/>
</dbReference>
<dbReference type="WBParaSite" id="GPUH_0000194101-mRNA-1">
    <property type="protein sequence ID" value="GPUH_0000194101-mRNA-1"/>
    <property type="gene ID" value="GPUH_0000194101"/>
</dbReference>
<keyword evidence="12" id="KW-1185">Reference proteome</keyword>
<keyword evidence="4" id="KW-0274">FAD</keyword>
<dbReference type="InterPro" id="IPR016169">
    <property type="entry name" value="FAD-bd_PCMH_sub2"/>
</dbReference>
<protein>
    <recommendedName>
        <fullName evidence="7">D-2-hydroxyglutarate dehydrogenase, mitochondrial</fullName>
        <ecNumber evidence="6">1.1.99.39</ecNumber>
    </recommendedName>
</protein>
<dbReference type="GO" id="GO:0051990">
    <property type="term" value="F:(R)-2-hydroxyglutarate dehydrogenase activity"/>
    <property type="evidence" value="ECO:0007669"/>
    <property type="project" value="UniProtKB-EC"/>
</dbReference>
<dbReference type="InterPro" id="IPR006094">
    <property type="entry name" value="Oxid_FAD_bind_N"/>
</dbReference>
<keyword evidence="5" id="KW-0560">Oxidoreductase</keyword>
<evidence type="ECO:0000313" key="12">
    <source>
        <dbReference type="Proteomes" id="UP000271098"/>
    </source>
</evidence>
<dbReference type="SUPFAM" id="SSF55103">
    <property type="entry name" value="FAD-linked oxidases, C-terminal domain"/>
    <property type="match status" value="1"/>
</dbReference>
<dbReference type="Gene3D" id="3.30.70.2190">
    <property type="match status" value="1"/>
</dbReference>
<dbReference type="InterPro" id="IPR004113">
    <property type="entry name" value="FAD-bd_oxidored_4_C"/>
</dbReference>
<dbReference type="Pfam" id="PF01565">
    <property type="entry name" value="FAD_binding_4"/>
    <property type="match status" value="1"/>
</dbReference>
<evidence type="ECO:0000259" key="10">
    <source>
        <dbReference type="PROSITE" id="PS51387"/>
    </source>
</evidence>
<dbReference type="PANTHER" id="PTHR43716:SF1">
    <property type="entry name" value="D-2-HYDROXYGLUTARATE DEHYDROGENASE, MITOCHONDRIAL"/>
    <property type="match status" value="1"/>
</dbReference>
<evidence type="ECO:0000313" key="13">
    <source>
        <dbReference type="WBParaSite" id="GPUH_0000194101-mRNA-1"/>
    </source>
</evidence>
<accession>A0A183CZP5</accession>
<evidence type="ECO:0000256" key="5">
    <source>
        <dbReference type="ARBA" id="ARBA00023002"/>
    </source>
</evidence>
<evidence type="ECO:0000256" key="6">
    <source>
        <dbReference type="ARBA" id="ARBA00039003"/>
    </source>
</evidence>
<dbReference type="EMBL" id="UYRT01002649">
    <property type="protein sequence ID" value="VDK31280.1"/>
    <property type="molecule type" value="Genomic_DNA"/>
</dbReference>
<dbReference type="PANTHER" id="PTHR43716">
    <property type="entry name" value="D-2-HYDROXYGLUTARATE DEHYDROGENASE, MITOCHONDRIAL"/>
    <property type="match status" value="1"/>
</dbReference>
<dbReference type="Gene3D" id="3.30.43.10">
    <property type="entry name" value="Uridine Diphospho-n-acetylenolpyruvylglucosamine Reductase, domain 2"/>
    <property type="match status" value="1"/>
</dbReference>
<evidence type="ECO:0000256" key="2">
    <source>
        <dbReference type="ARBA" id="ARBA00008000"/>
    </source>
</evidence>
<dbReference type="GO" id="GO:0005739">
    <property type="term" value="C:mitochondrion"/>
    <property type="evidence" value="ECO:0007669"/>
    <property type="project" value="TreeGrafter"/>
</dbReference>
<evidence type="ECO:0000256" key="7">
    <source>
        <dbReference type="ARBA" id="ARBA00039639"/>
    </source>
</evidence>
<organism evidence="13">
    <name type="scientific">Gongylonema pulchrum</name>
    <dbReference type="NCBI Taxonomy" id="637853"/>
    <lineage>
        <taxon>Eukaryota</taxon>
        <taxon>Metazoa</taxon>
        <taxon>Ecdysozoa</taxon>
        <taxon>Nematoda</taxon>
        <taxon>Chromadorea</taxon>
        <taxon>Rhabditida</taxon>
        <taxon>Spirurina</taxon>
        <taxon>Spiruromorpha</taxon>
        <taxon>Spiruroidea</taxon>
        <taxon>Gongylonematidae</taxon>
        <taxon>Gongylonema</taxon>
    </lineage>
</organism>
<dbReference type="Proteomes" id="UP000271098">
    <property type="component" value="Unassembled WGS sequence"/>
</dbReference>
<name>A0A183CZP5_9BILA</name>
<evidence type="ECO:0000256" key="9">
    <source>
        <dbReference type="ARBA" id="ARBA00049267"/>
    </source>
</evidence>
<dbReference type="Pfam" id="PF02913">
    <property type="entry name" value="FAD-oxidase_C"/>
    <property type="match status" value="1"/>
</dbReference>
<dbReference type="FunFam" id="3.30.43.10:FF:000011">
    <property type="entry name" value="D-lactate dehydrogenase (Cytochrome)"/>
    <property type="match status" value="1"/>
</dbReference>
<dbReference type="InterPro" id="IPR051264">
    <property type="entry name" value="FAD-oxidored/transferase_4"/>
</dbReference>
<dbReference type="AlphaFoldDB" id="A0A183CZP5"/>
<dbReference type="OrthoDB" id="5332616at2759"/>
<proteinExistence type="inferred from homology"/>
<dbReference type="InterPro" id="IPR016164">
    <property type="entry name" value="FAD-linked_Oxase-like_C"/>
</dbReference>
<keyword evidence="3" id="KW-0285">Flavoprotein</keyword>
<dbReference type="Gene3D" id="3.30.465.10">
    <property type="match status" value="1"/>
</dbReference>
<dbReference type="InterPro" id="IPR036318">
    <property type="entry name" value="FAD-bd_PCMH-like_sf"/>
</dbReference>
<dbReference type="PROSITE" id="PS51387">
    <property type="entry name" value="FAD_PCMH"/>
    <property type="match status" value="1"/>
</dbReference>
<dbReference type="EC" id="1.1.99.39" evidence="6"/>
<dbReference type="SUPFAM" id="SSF56176">
    <property type="entry name" value="FAD-binding/transporter-associated domain-like"/>
    <property type="match status" value="1"/>
</dbReference>
<sequence length="402" mass="44755">MTWFLKRIQTFYPAIRGFASVKPLPRASYACLEDKDLTHFEAIVGSRDVQTDDLDPYNIDFLKAYKGSSKCVLFPTSYDEVSEILRHCYSRRLAVVPQSGNTGLVGGSVPVYDEVIVSLRKLNKRFTFDPHSGLLDCDAGFILEEVDNRLADDRYMVPWELASRGSCLLGGNISTNVGGVRRLRFGPVRSHILGLDVALADESGSVVTFGSNMKKDNTGLHTHHLFIGAEGQLGVIVGVKMCATARPMSTEVMMLGAENKENCLKLLHLAKQMLGEILSVFEIMDSHCMRCLLENNQLKSVLTTNPSFTLLIETMGSNEAHDKEKVEKFLNTAIDQGICSDGVQAANAHEADYMWKLRKTIPLAPILDGYVYKHDIALPMEHFFTLPDVVFLLSICFLDFCE</sequence>
<dbReference type="InterPro" id="IPR016167">
    <property type="entry name" value="FAD-bd_PCMH_sub1"/>
</dbReference>
<dbReference type="FunFam" id="3.30.70.2190:FF:000001">
    <property type="entry name" value="D-2-hydroxyglutarate dehydrogenase mitochondrial"/>
    <property type="match status" value="1"/>
</dbReference>
<comment type="cofactor">
    <cofactor evidence="1">
        <name>FAD</name>
        <dbReference type="ChEBI" id="CHEBI:57692"/>
    </cofactor>
</comment>
<gene>
    <name evidence="11" type="ORF">GPUH_LOCUS1936</name>
</gene>
<feature type="domain" description="FAD-binding PCMH-type" evidence="10">
    <location>
        <begin position="65"/>
        <end position="246"/>
    </location>
</feature>